<sequence>MPQKISYKYGEQAKSTHSNECSFIAAQLAPRLVQQLHAAARRYPGWKALTDLPYHKPWIHPEQVPPHRISLADCVDPDAPPPPVEPKPDTSKSKLVVPQPREIESHSVEDLGDLSSEFSVEVEEDTVDHGHDPTKKKGKFYRLVKSMKNRRKKCPGSQECGQSGRETDGRTSREKEDVQVPQTFQSKQGKGGLSL</sequence>
<proteinExistence type="predicted"/>
<feature type="compositionally biased region" description="Basic and acidic residues" evidence="1">
    <location>
        <begin position="165"/>
        <end position="178"/>
    </location>
</feature>
<dbReference type="AlphaFoldDB" id="A0A8S1B7V1"/>
<accession>A0A8S1B7V1</accession>
<feature type="region of interest" description="Disordered" evidence="1">
    <location>
        <begin position="121"/>
        <end position="140"/>
    </location>
</feature>
<feature type="region of interest" description="Disordered" evidence="1">
    <location>
        <begin position="70"/>
        <end position="112"/>
    </location>
</feature>
<protein>
    <submittedName>
        <fullName evidence="2">Uncharacterized protein</fullName>
    </submittedName>
</protein>
<evidence type="ECO:0000313" key="3">
    <source>
        <dbReference type="Proteomes" id="UP000494106"/>
    </source>
</evidence>
<keyword evidence="3" id="KW-1185">Reference proteome</keyword>
<dbReference type="Proteomes" id="UP000494106">
    <property type="component" value="Unassembled WGS sequence"/>
</dbReference>
<reference evidence="2 3" key="1">
    <citation type="submission" date="2020-04" db="EMBL/GenBank/DDBJ databases">
        <authorList>
            <person name="Wallbank WR R."/>
            <person name="Pardo Diaz C."/>
            <person name="Kozak K."/>
            <person name="Martin S."/>
            <person name="Jiggins C."/>
            <person name="Moest M."/>
            <person name="Warren A I."/>
            <person name="Byers J.R.P. K."/>
            <person name="Montejo-Kovacevich G."/>
            <person name="Yen C E."/>
        </authorList>
    </citation>
    <scope>NUCLEOTIDE SEQUENCE [LARGE SCALE GENOMIC DNA]</scope>
</reference>
<comment type="caution">
    <text evidence="2">The sequence shown here is derived from an EMBL/GenBank/DDBJ whole genome shotgun (WGS) entry which is preliminary data.</text>
</comment>
<name>A0A8S1B7V1_ARCPL</name>
<gene>
    <name evidence="2" type="ORF">APLA_LOCUS15014</name>
</gene>
<dbReference type="OrthoDB" id="5403181at2759"/>
<evidence type="ECO:0000313" key="2">
    <source>
        <dbReference type="EMBL" id="CAB3255696.1"/>
    </source>
</evidence>
<dbReference type="EMBL" id="CADEBC010000577">
    <property type="protein sequence ID" value="CAB3255696.1"/>
    <property type="molecule type" value="Genomic_DNA"/>
</dbReference>
<evidence type="ECO:0000256" key="1">
    <source>
        <dbReference type="SAM" id="MobiDB-lite"/>
    </source>
</evidence>
<feature type="region of interest" description="Disordered" evidence="1">
    <location>
        <begin position="147"/>
        <end position="195"/>
    </location>
</feature>
<organism evidence="2 3">
    <name type="scientific">Arctia plantaginis</name>
    <name type="common">Wood tiger moth</name>
    <name type="synonym">Phalaena plantaginis</name>
    <dbReference type="NCBI Taxonomy" id="874455"/>
    <lineage>
        <taxon>Eukaryota</taxon>
        <taxon>Metazoa</taxon>
        <taxon>Ecdysozoa</taxon>
        <taxon>Arthropoda</taxon>
        <taxon>Hexapoda</taxon>
        <taxon>Insecta</taxon>
        <taxon>Pterygota</taxon>
        <taxon>Neoptera</taxon>
        <taxon>Endopterygota</taxon>
        <taxon>Lepidoptera</taxon>
        <taxon>Glossata</taxon>
        <taxon>Ditrysia</taxon>
        <taxon>Noctuoidea</taxon>
        <taxon>Erebidae</taxon>
        <taxon>Arctiinae</taxon>
        <taxon>Arctia</taxon>
    </lineage>
</organism>